<reference evidence="2" key="1">
    <citation type="journal article" date="2019" name="Int. J. Syst. Evol. Microbiol.">
        <title>The Global Catalogue of Microorganisms (GCM) 10K type strain sequencing project: providing services to taxonomists for standard genome sequencing and annotation.</title>
        <authorList>
            <consortium name="The Broad Institute Genomics Platform"/>
            <consortium name="The Broad Institute Genome Sequencing Center for Infectious Disease"/>
            <person name="Wu L."/>
            <person name="Ma J."/>
        </authorList>
    </citation>
    <scope>NUCLEOTIDE SEQUENCE [LARGE SCALE GENOMIC DNA]</scope>
    <source>
        <strain evidence="2">KCTC 5701</strain>
    </source>
</reference>
<gene>
    <name evidence="1" type="ORF">ACFP3J_03055</name>
</gene>
<proteinExistence type="predicted"/>
<sequence>MPATDIPFISPALIAAARKATALDQRMPASIKPAAERRYAASQERRRLVAELPFPGMGLEIPLHAYAG</sequence>
<accession>A0ABW0W8F1</accession>
<name>A0ABW0W8F1_STRNO</name>
<comment type="caution">
    <text evidence="1">The sequence shown here is derived from an EMBL/GenBank/DDBJ whole genome shotgun (WGS) entry which is preliminary data.</text>
</comment>
<protein>
    <submittedName>
        <fullName evidence="1">Uncharacterized protein</fullName>
    </submittedName>
</protein>
<dbReference type="RefSeq" id="WP_344347240.1">
    <property type="nucleotide sequence ID" value="NZ_BAAASM010000009.1"/>
</dbReference>
<dbReference type="Proteomes" id="UP001596065">
    <property type="component" value="Unassembled WGS sequence"/>
</dbReference>
<evidence type="ECO:0000313" key="1">
    <source>
        <dbReference type="EMBL" id="MFC5654471.1"/>
    </source>
</evidence>
<evidence type="ECO:0000313" key="2">
    <source>
        <dbReference type="Proteomes" id="UP001596065"/>
    </source>
</evidence>
<organism evidence="1 2">
    <name type="scientific">Streptomyces nogalater</name>
    <dbReference type="NCBI Taxonomy" id="38314"/>
    <lineage>
        <taxon>Bacteria</taxon>
        <taxon>Bacillati</taxon>
        <taxon>Actinomycetota</taxon>
        <taxon>Actinomycetes</taxon>
        <taxon>Kitasatosporales</taxon>
        <taxon>Streptomycetaceae</taxon>
        <taxon>Streptomyces</taxon>
    </lineage>
</organism>
<keyword evidence="2" id="KW-1185">Reference proteome</keyword>
<dbReference type="EMBL" id="JBHSOE010000003">
    <property type="protein sequence ID" value="MFC5654471.1"/>
    <property type="molecule type" value="Genomic_DNA"/>
</dbReference>